<accession>A0A0G1L8B7</accession>
<proteinExistence type="predicted"/>
<comment type="caution">
    <text evidence="2">The sequence shown here is derived from an EMBL/GenBank/DDBJ whole genome shotgun (WGS) entry which is preliminary data.</text>
</comment>
<keyword evidence="1" id="KW-0472">Membrane</keyword>
<feature type="transmembrane region" description="Helical" evidence="1">
    <location>
        <begin position="138"/>
        <end position="155"/>
    </location>
</feature>
<sequence length="358" mass="41132">MWKNSNQKLFFLFIAAFLFAAFLFALNQISEADTGLLIKTGAYITEHYTVPLHDVFSYTAEGARWIAHYWLPALVFYGITVSGGTAGLIVLVALIATLTFGLLMRVVWIREKKIFLAFLLFPLFFGLTFGLWSPRPQIFSYCFITLLILLIELFLNTKEKKYLYAVPFLMLAWANFHAGVILGLAVVFLFAFHEFTSEMWRFGERTKRSTFVALTSLGAVFLNPNGYATLVYSQIIAPVAKALGVSEWFSLLDRLGTWESKVFLVFMVVVALALVFGFLKRYKEDHRLDFFHWGLAVAAVILPVISVRHVIFFPLITFPLFIGIAYRYVDSKEFPMEEIFQKRLIRPFFFILTLFIEP</sequence>
<feature type="transmembrane region" description="Helical" evidence="1">
    <location>
        <begin position="262"/>
        <end position="279"/>
    </location>
</feature>
<dbReference type="EMBL" id="LCKF01000005">
    <property type="protein sequence ID" value="KKT92165.1"/>
    <property type="molecule type" value="Genomic_DNA"/>
</dbReference>
<evidence type="ECO:0000313" key="2">
    <source>
        <dbReference type="EMBL" id="KKT92165.1"/>
    </source>
</evidence>
<keyword evidence="1" id="KW-0812">Transmembrane</keyword>
<name>A0A0G1L8B7_9BACT</name>
<evidence type="ECO:0000256" key="1">
    <source>
        <dbReference type="SAM" id="Phobius"/>
    </source>
</evidence>
<reference evidence="2 3" key="1">
    <citation type="journal article" date="2015" name="Nature">
        <title>rRNA introns, odd ribosomes, and small enigmatic genomes across a large radiation of phyla.</title>
        <authorList>
            <person name="Brown C.T."/>
            <person name="Hug L.A."/>
            <person name="Thomas B.C."/>
            <person name="Sharon I."/>
            <person name="Castelle C.J."/>
            <person name="Singh A."/>
            <person name="Wilkins M.J."/>
            <person name="Williams K.H."/>
            <person name="Banfield J.F."/>
        </authorList>
    </citation>
    <scope>NUCLEOTIDE SEQUENCE [LARGE SCALE GENOMIC DNA]</scope>
</reference>
<feature type="transmembrane region" description="Helical" evidence="1">
    <location>
        <begin position="162"/>
        <end position="192"/>
    </location>
</feature>
<evidence type="ECO:0008006" key="4">
    <source>
        <dbReference type="Google" id="ProtNLM"/>
    </source>
</evidence>
<evidence type="ECO:0000313" key="3">
    <source>
        <dbReference type="Proteomes" id="UP000033966"/>
    </source>
</evidence>
<feature type="transmembrane region" description="Helical" evidence="1">
    <location>
        <begin position="114"/>
        <end position="132"/>
    </location>
</feature>
<feature type="transmembrane region" description="Helical" evidence="1">
    <location>
        <begin position="74"/>
        <end position="102"/>
    </location>
</feature>
<gene>
    <name evidence="2" type="ORF">UW92_C0005G0012</name>
</gene>
<dbReference type="AlphaFoldDB" id="A0A0G1L8B7"/>
<organism evidence="2 3">
    <name type="scientific">Candidatus Jorgensenbacteria bacterium GW2011_GWA2_45_13</name>
    <dbReference type="NCBI Taxonomy" id="1618662"/>
    <lineage>
        <taxon>Bacteria</taxon>
        <taxon>Candidatus Joergenseniibacteriota</taxon>
    </lineage>
</organism>
<dbReference type="Proteomes" id="UP000033966">
    <property type="component" value="Unassembled WGS sequence"/>
</dbReference>
<feature type="transmembrane region" description="Helical" evidence="1">
    <location>
        <begin position="288"/>
        <end position="305"/>
    </location>
</feature>
<protein>
    <recommendedName>
        <fullName evidence="4">Glycosyltransferase RgtA/B/C/D-like domain-containing protein</fullName>
    </recommendedName>
</protein>
<keyword evidence="1" id="KW-1133">Transmembrane helix</keyword>